<dbReference type="GeneTree" id="ENSGT01120000272563"/>
<evidence type="ECO:0000313" key="2">
    <source>
        <dbReference type="Ensembl" id="ENSPKIP00000041744.1"/>
    </source>
</evidence>
<dbReference type="InterPro" id="IPR036179">
    <property type="entry name" value="Ig-like_dom_sf"/>
</dbReference>
<organism evidence="2 3">
    <name type="scientific">Paramormyrops kingsleyae</name>
    <dbReference type="NCBI Taxonomy" id="1676925"/>
    <lineage>
        <taxon>Eukaryota</taxon>
        <taxon>Metazoa</taxon>
        <taxon>Chordata</taxon>
        <taxon>Craniata</taxon>
        <taxon>Vertebrata</taxon>
        <taxon>Euteleostomi</taxon>
        <taxon>Actinopterygii</taxon>
        <taxon>Neopterygii</taxon>
        <taxon>Teleostei</taxon>
        <taxon>Osteoglossocephala</taxon>
        <taxon>Osteoglossomorpha</taxon>
        <taxon>Osteoglossiformes</taxon>
        <taxon>Mormyridae</taxon>
        <taxon>Paramormyrops</taxon>
    </lineage>
</organism>
<proteinExistence type="predicted"/>
<reference evidence="2" key="1">
    <citation type="submission" date="2025-08" db="UniProtKB">
        <authorList>
            <consortium name="Ensembl"/>
        </authorList>
    </citation>
    <scope>IDENTIFICATION</scope>
</reference>
<dbReference type="SUPFAM" id="SSF48726">
    <property type="entry name" value="Immunoglobulin"/>
    <property type="match status" value="1"/>
</dbReference>
<feature type="domain" description="Immunoglobulin V-set" evidence="1">
    <location>
        <begin position="16"/>
        <end position="96"/>
    </location>
</feature>
<name>A0A3B3TG67_9TELE</name>
<dbReference type="InterPro" id="IPR013783">
    <property type="entry name" value="Ig-like_fold"/>
</dbReference>
<dbReference type="AlphaFoldDB" id="A0A3B3TG67"/>
<evidence type="ECO:0000313" key="3">
    <source>
        <dbReference type="Proteomes" id="UP000261540"/>
    </source>
</evidence>
<dbReference type="Ensembl" id="ENSPKIT00000022784.1">
    <property type="protein sequence ID" value="ENSPKIP00000041744.1"/>
    <property type="gene ID" value="ENSPKIG00000018177.1"/>
</dbReference>
<protein>
    <recommendedName>
        <fullName evidence="1">Immunoglobulin V-set domain-containing protein</fullName>
    </recommendedName>
</protein>
<reference evidence="2" key="2">
    <citation type="submission" date="2025-09" db="UniProtKB">
        <authorList>
            <consortium name="Ensembl"/>
        </authorList>
    </citation>
    <scope>IDENTIFICATION</scope>
</reference>
<keyword evidence="3" id="KW-1185">Reference proteome</keyword>
<dbReference type="Pfam" id="PF07686">
    <property type="entry name" value="V-set"/>
    <property type="match status" value="1"/>
</dbReference>
<dbReference type="Gene3D" id="2.60.40.10">
    <property type="entry name" value="Immunoglobulins"/>
    <property type="match status" value="1"/>
</dbReference>
<dbReference type="Proteomes" id="UP000261540">
    <property type="component" value="Unplaced"/>
</dbReference>
<dbReference type="InterPro" id="IPR013106">
    <property type="entry name" value="Ig_V-set"/>
</dbReference>
<sequence length="149" mass="16464">MLFFFIAGVCVAVDLTVNGSVGGTVELPSVLGSLKVEDFQSLRWTFNDMDIAEKFSDQTEVDNQTQFKGRLQLSPDFSLTVRELRLEDSGEYELSSNVSCEITSVRGAARVSRSMRDLRVLPTAFIESCSGTPTLSALRVITSNFICDY</sequence>
<evidence type="ECO:0000259" key="1">
    <source>
        <dbReference type="Pfam" id="PF07686"/>
    </source>
</evidence>
<accession>A0A3B3TG67</accession>